<dbReference type="InterPro" id="IPR018497">
    <property type="entry name" value="Peptidase_M13_C"/>
</dbReference>
<dbReference type="InterPro" id="IPR024079">
    <property type="entry name" value="MetalloPept_cat_dom_sf"/>
</dbReference>
<dbReference type="Pfam" id="PF05649">
    <property type="entry name" value="Peptidase_M13_N"/>
    <property type="match status" value="1"/>
</dbReference>
<evidence type="ECO:0000256" key="7">
    <source>
        <dbReference type="ARBA" id="ARBA00023049"/>
    </source>
</evidence>
<dbReference type="Proteomes" id="UP000315133">
    <property type="component" value="Unassembled WGS sequence"/>
</dbReference>
<evidence type="ECO:0000256" key="3">
    <source>
        <dbReference type="ARBA" id="ARBA00022670"/>
    </source>
</evidence>
<dbReference type="EMBL" id="VFPU01000001">
    <property type="protein sequence ID" value="TQM97712.1"/>
    <property type="molecule type" value="Genomic_DNA"/>
</dbReference>
<evidence type="ECO:0000256" key="6">
    <source>
        <dbReference type="ARBA" id="ARBA00022833"/>
    </source>
</evidence>
<reference evidence="10 11" key="1">
    <citation type="submission" date="2019-06" db="EMBL/GenBank/DDBJ databases">
        <title>Sequencing the genomes of 1000 actinobacteria strains.</title>
        <authorList>
            <person name="Klenk H.-P."/>
        </authorList>
    </citation>
    <scope>NUCLEOTIDE SEQUENCE [LARGE SCALE GENOMIC DNA]</scope>
    <source>
        <strain evidence="10 11">DSM 12362</strain>
    </source>
</reference>
<proteinExistence type="inferred from homology"/>
<evidence type="ECO:0000313" key="11">
    <source>
        <dbReference type="Proteomes" id="UP000315133"/>
    </source>
</evidence>
<dbReference type="PROSITE" id="PS51885">
    <property type="entry name" value="NEPRILYSIN"/>
    <property type="match status" value="1"/>
</dbReference>
<dbReference type="InterPro" id="IPR042089">
    <property type="entry name" value="Peptidase_M13_dom_2"/>
</dbReference>
<dbReference type="SUPFAM" id="SSF55486">
    <property type="entry name" value="Metalloproteases ('zincins'), catalytic domain"/>
    <property type="match status" value="1"/>
</dbReference>
<sequence>MHHGIDRAHLDPSVRPQDDLFGHVNGGWLATATIPEDRARYGAFDMLRENAEAAVRELIERAAEQQPALDTPAGKVGALYASFMDTDRVAEVGLTPLVDPLRRVAAVTSPSDVVRVAAQQEREGTDGLVHVWVTADAGSPEDYVVYLHQGGIGLPDEAYYTAEEHAAVRDAYRSYLAGLLELAGPALTEAGLDLGADAVDRVYVLEERIAAAHWDRVAARDAVRSYTRLTREELAAQTPGWDWQAWADGLGVPDVAWRQVVARQPDVLAAVGSALAEVPVADWRAWLTVRLLDGLAPYLTDELVEASFDFHGRTLSGTPTNRERWKRGVGLVESLLGEAAGQMYVEAHFPPAARERMGELVDNVLEAFRRRIGELEWMGEETRAKALEKLAAFRPKIGHPPTFRDYSAYVLDPQDLVGNVRRGSAFETDRQLAKVGAPIDRDEWLMTPQTVNAYYHPMLNEIVFPAAILQPPFFDVDADDAVNYGGIGAVIAHEIGHGFDDQGSRYAGDGSLTDWWTEEDRARFDERAQRLVAQFDRLSPRDVPDDAVTVNGGLTVGENIGDLCGLELAHLAYTIAAGDDAPVLDGWTGEQRFFLGWASVWRGVAREEEARRLLSVDPHAPADLRANTVRNVDAFHEAFGTTEGDGLWLAPEDRVRVF</sequence>
<dbReference type="AlphaFoldDB" id="A0A543KRK9"/>
<accession>A0A543KRK9</accession>
<protein>
    <submittedName>
        <fullName evidence="10">Putative endopeptidase</fullName>
    </submittedName>
</protein>
<evidence type="ECO:0000256" key="1">
    <source>
        <dbReference type="ARBA" id="ARBA00001947"/>
    </source>
</evidence>
<dbReference type="InterPro" id="IPR008753">
    <property type="entry name" value="Peptidase_M13_N"/>
</dbReference>
<dbReference type="GO" id="GO:0046872">
    <property type="term" value="F:metal ion binding"/>
    <property type="evidence" value="ECO:0007669"/>
    <property type="project" value="UniProtKB-KW"/>
</dbReference>
<keyword evidence="3" id="KW-0645">Protease</keyword>
<dbReference type="GO" id="GO:0005886">
    <property type="term" value="C:plasma membrane"/>
    <property type="evidence" value="ECO:0007669"/>
    <property type="project" value="TreeGrafter"/>
</dbReference>
<dbReference type="PRINTS" id="PR00786">
    <property type="entry name" value="NEPRILYSIN"/>
</dbReference>
<evidence type="ECO:0000259" key="9">
    <source>
        <dbReference type="Pfam" id="PF05649"/>
    </source>
</evidence>
<feature type="domain" description="Peptidase M13 N-terminal" evidence="9">
    <location>
        <begin position="16"/>
        <end position="400"/>
    </location>
</feature>
<keyword evidence="4" id="KW-0479">Metal-binding</keyword>
<comment type="cofactor">
    <cofactor evidence="1">
        <name>Zn(2+)</name>
        <dbReference type="ChEBI" id="CHEBI:29105"/>
    </cofactor>
</comment>
<dbReference type="RefSeq" id="WP_141819482.1">
    <property type="nucleotide sequence ID" value="NZ_BAAAIL010000001.1"/>
</dbReference>
<evidence type="ECO:0000259" key="8">
    <source>
        <dbReference type="Pfam" id="PF01431"/>
    </source>
</evidence>
<gene>
    <name evidence="10" type="ORF">FB476_2635</name>
</gene>
<dbReference type="OrthoDB" id="9775677at2"/>
<dbReference type="InterPro" id="IPR000718">
    <property type="entry name" value="Peptidase_M13"/>
</dbReference>
<evidence type="ECO:0000256" key="4">
    <source>
        <dbReference type="ARBA" id="ARBA00022723"/>
    </source>
</evidence>
<dbReference type="CDD" id="cd08662">
    <property type="entry name" value="M13"/>
    <property type="match status" value="1"/>
</dbReference>
<evidence type="ECO:0000256" key="5">
    <source>
        <dbReference type="ARBA" id="ARBA00022801"/>
    </source>
</evidence>
<comment type="similarity">
    <text evidence="2">Belongs to the peptidase M13 family.</text>
</comment>
<keyword evidence="7" id="KW-0482">Metalloprotease</keyword>
<keyword evidence="5" id="KW-0378">Hydrolase</keyword>
<evidence type="ECO:0000256" key="2">
    <source>
        <dbReference type="ARBA" id="ARBA00007357"/>
    </source>
</evidence>
<keyword evidence="11" id="KW-1185">Reference proteome</keyword>
<feature type="domain" description="Peptidase M13 C-terminal" evidence="8">
    <location>
        <begin position="452"/>
        <end position="655"/>
    </location>
</feature>
<dbReference type="Gene3D" id="1.10.1380.10">
    <property type="entry name" value="Neutral endopeptidase , domain2"/>
    <property type="match status" value="1"/>
</dbReference>
<name>A0A543KRK9_9MICO</name>
<dbReference type="PANTHER" id="PTHR11733">
    <property type="entry name" value="ZINC METALLOPROTEASE FAMILY M13 NEPRILYSIN-RELATED"/>
    <property type="match status" value="1"/>
</dbReference>
<organism evidence="10 11">
    <name type="scientific">Ornithinimicrobium humiphilum</name>
    <dbReference type="NCBI Taxonomy" id="125288"/>
    <lineage>
        <taxon>Bacteria</taxon>
        <taxon>Bacillati</taxon>
        <taxon>Actinomycetota</taxon>
        <taxon>Actinomycetes</taxon>
        <taxon>Micrococcales</taxon>
        <taxon>Ornithinimicrobiaceae</taxon>
        <taxon>Ornithinimicrobium</taxon>
    </lineage>
</organism>
<dbReference type="GO" id="GO:0016485">
    <property type="term" value="P:protein processing"/>
    <property type="evidence" value="ECO:0007669"/>
    <property type="project" value="TreeGrafter"/>
</dbReference>
<dbReference type="PANTHER" id="PTHR11733:SF167">
    <property type="entry name" value="FI17812P1-RELATED"/>
    <property type="match status" value="1"/>
</dbReference>
<comment type="caution">
    <text evidence="10">The sequence shown here is derived from an EMBL/GenBank/DDBJ whole genome shotgun (WGS) entry which is preliminary data.</text>
</comment>
<keyword evidence="6" id="KW-0862">Zinc</keyword>
<evidence type="ECO:0000313" key="10">
    <source>
        <dbReference type="EMBL" id="TQM97712.1"/>
    </source>
</evidence>
<dbReference type="Gene3D" id="3.40.390.10">
    <property type="entry name" value="Collagenase (Catalytic Domain)"/>
    <property type="match status" value="1"/>
</dbReference>
<dbReference type="GO" id="GO:0004222">
    <property type="term" value="F:metalloendopeptidase activity"/>
    <property type="evidence" value="ECO:0007669"/>
    <property type="project" value="InterPro"/>
</dbReference>
<dbReference type="Pfam" id="PF01431">
    <property type="entry name" value="Peptidase_M13"/>
    <property type="match status" value="1"/>
</dbReference>